<dbReference type="InterPro" id="IPR036589">
    <property type="entry name" value="HCY_dom_sf"/>
</dbReference>
<dbReference type="PANTHER" id="PTHR46015:SF1">
    <property type="entry name" value="HOMOCYSTEINE S-METHYLTRANSFERASE-LIKE ISOFORM 1"/>
    <property type="match status" value="1"/>
</dbReference>
<evidence type="ECO:0000259" key="7">
    <source>
        <dbReference type="PROSITE" id="PS50970"/>
    </source>
</evidence>
<dbReference type="InterPro" id="IPR003726">
    <property type="entry name" value="HCY_dom"/>
</dbReference>
<protein>
    <submittedName>
        <fullName evidence="8">HMT2 methyltransferase</fullName>
    </submittedName>
</protein>
<dbReference type="PIRSF" id="PIRSF037505">
    <property type="entry name" value="Betaine_HMT"/>
    <property type="match status" value="1"/>
</dbReference>
<accession>A0A836K3X8</accession>
<reference evidence="8" key="1">
    <citation type="submission" date="2020-03" db="EMBL/GenBank/DDBJ databases">
        <title>Relaxed selection underlies rapid genomic changes in the transitions from sociality to social parasitism in ants.</title>
        <authorList>
            <person name="Bi X."/>
        </authorList>
    </citation>
    <scope>NUCLEOTIDE SEQUENCE</scope>
    <source>
        <strain evidence="8">BGI-DK2014a</strain>
        <tissue evidence="8">Whole body</tissue>
    </source>
</reference>
<feature type="binding site" evidence="6">
    <location>
        <position position="198"/>
    </location>
    <ligand>
        <name>Zn(2+)</name>
        <dbReference type="ChEBI" id="CHEBI:29105"/>
    </ligand>
</feature>
<dbReference type="Gene3D" id="3.20.20.330">
    <property type="entry name" value="Homocysteine-binding-like domain"/>
    <property type="match status" value="2"/>
</dbReference>
<dbReference type="InterPro" id="IPR051486">
    <property type="entry name" value="Hcy_S-methyltransferase"/>
</dbReference>
<feature type="domain" description="Hcy-binding" evidence="7">
    <location>
        <begin position="1"/>
        <end position="280"/>
    </location>
</feature>
<dbReference type="PANTHER" id="PTHR46015">
    <property type="entry name" value="ZGC:172121"/>
    <property type="match status" value="1"/>
</dbReference>
<evidence type="ECO:0000256" key="4">
    <source>
        <dbReference type="ARBA" id="ARBA00022833"/>
    </source>
</evidence>
<comment type="cofactor">
    <cofactor evidence="6">
        <name>Zn(2+)</name>
        <dbReference type="ChEBI" id="CHEBI:29105"/>
    </cofactor>
</comment>
<dbReference type="AlphaFoldDB" id="A0A836K3X8"/>
<keyword evidence="3 6" id="KW-0479">Metal-binding</keyword>
<proteinExistence type="predicted"/>
<feature type="non-terminal residue" evidence="8">
    <location>
        <position position="286"/>
    </location>
</feature>
<dbReference type="Proteomes" id="UP000669903">
    <property type="component" value="Unassembled WGS sequence"/>
</dbReference>
<evidence type="ECO:0000256" key="1">
    <source>
        <dbReference type="ARBA" id="ARBA00022603"/>
    </source>
</evidence>
<feature type="binding site" evidence="6">
    <location>
        <position position="266"/>
    </location>
    <ligand>
        <name>Zn(2+)</name>
        <dbReference type="ChEBI" id="CHEBI:29105"/>
    </ligand>
</feature>
<evidence type="ECO:0000256" key="2">
    <source>
        <dbReference type="ARBA" id="ARBA00022679"/>
    </source>
</evidence>
<feature type="non-terminal residue" evidence="8">
    <location>
        <position position="1"/>
    </location>
</feature>
<keyword evidence="1 6" id="KW-0489">Methyltransferase</keyword>
<organism evidence="8 9">
    <name type="scientific">Acromyrmex charruanus</name>
    <dbReference type="NCBI Taxonomy" id="2715315"/>
    <lineage>
        <taxon>Eukaryota</taxon>
        <taxon>Metazoa</taxon>
        <taxon>Ecdysozoa</taxon>
        <taxon>Arthropoda</taxon>
        <taxon>Hexapoda</taxon>
        <taxon>Insecta</taxon>
        <taxon>Pterygota</taxon>
        <taxon>Neoptera</taxon>
        <taxon>Endopterygota</taxon>
        <taxon>Hymenoptera</taxon>
        <taxon>Apocrita</taxon>
        <taxon>Aculeata</taxon>
        <taxon>Formicoidea</taxon>
        <taxon>Formicidae</taxon>
        <taxon>Myrmicinae</taxon>
        <taxon>Acromyrmex</taxon>
    </lineage>
</organism>
<evidence type="ECO:0000313" key="8">
    <source>
        <dbReference type="EMBL" id="KAG5343463.1"/>
    </source>
</evidence>
<dbReference type="GO" id="GO:0008898">
    <property type="term" value="F:S-adenosylmethionine-homocysteine S-methyltransferase activity"/>
    <property type="evidence" value="ECO:0007669"/>
    <property type="project" value="TreeGrafter"/>
</dbReference>
<dbReference type="GO" id="GO:0008270">
    <property type="term" value="F:zinc ion binding"/>
    <property type="evidence" value="ECO:0007669"/>
    <property type="project" value="InterPro"/>
</dbReference>
<sequence length="286" mass="31570">MSEIKVLEGGATQLFINAGGETDGDPLWAARYLVTKPEAILATHLDFLRAGSNIIRTVTYQATIDGFVKYLGITKEESLEIIRKAVDYAKEAVKIYTKEIENNKNVTNQKPLIAGSCGPYGASLHDGSEYTAMETIPCAYEAEAIIDLLKEFPDARAWLSFSCKDGKSLADGSNFQETAVRCYKNAAPGQILAIGTNCIAPKYVTSLFQGINRDKSDDFIPLVVYPNSGEKYTESEGWNKEGDAPTLHEFIDEWLNLGVRYIGGCCRTCATDVKLIRAKVDQRFKH</sequence>
<dbReference type="SUPFAM" id="SSF82282">
    <property type="entry name" value="Homocysteine S-methyltransferase"/>
    <property type="match status" value="1"/>
</dbReference>
<dbReference type="EMBL" id="JAANIC010002949">
    <property type="protein sequence ID" value="KAG5343463.1"/>
    <property type="molecule type" value="Genomic_DNA"/>
</dbReference>
<evidence type="ECO:0000256" key="3">
    <source>
        <dbReference type="ARBA" id="ARBA00022723"/>
    </source>
</evidence>
<feature type="binding site" evidence="6">
    <location>
        <position position="265"/>
    </location>
    <ligand>
        <name>Zn(2+)</name>
        <dbReference type="ChEBI" id="CHEBI:29105"/>
    </ligand>
</feature>
<comment type="caution">
    <text evidence="8">The sequence shown here is derived from an EMBL/GenBank/DDBJ whole genome shotgun (WGS) entry which is preliminary data.</text>
</comment>
<keyword evidence="2 6" id="KW-0808">Transferase</keyword>
<dbReference type="UniPathway" id="UPA00051">
    <property type="reaction ID" value="UER00083"/>
</dbReference>
<dbReference type="InterPro" id="IPR017226">
    <property type="entry name" value="BHMT-like"/>
</dbReference>
<gene>
    <name evidence="8" type="primary">Hmt2_1</name>
    <name evidence="8" type="ORF">G6Z76_0002794</name>
</gene>
<dbReference type="GO" id="GO:0033528">
    <property type="term" value="P:S-methylmethionine cycle"/>
    <property type="evidence" value="ECO:0007669"/>
    <property type="project" value="TreeGrafter"/>
</dbReference>
<keyword evidence="9" id="KW-1185">Reference proteome</keyword>
<evidence type="ECO:0000256" key="5">
    <source>
        <dbReference type="ARBA" id="ARBA00034478"/>
    </source>
</evidence>
<evidence type="ECO:0000313" key="9">
    <source>
        <dbReference type="Proteomes" id="UP000669903"/>
    </source>
</evidence>
<dbReference type="PROSITE" id="PS50970">
    <property type="entry name" value="HCY"/>
    <property type="match status" value="1"/>
</dbReference>
<keyword evidence="4 6" id="KW-0862">Zinc</keyword>
<dbReference type="Pfam" id="PF02574">
    <property type="entry name" value="S-methyl_trans"/>
    <property type="match status" value="1"/>
</dbReference>
<name>A0A836K3X8_9HYME</name>
<dbReference type="GO" id="GO:0032259">
    <property type="term" value="P:methylation"/>
    <property type="evidence" value="ECO:0007669"/>
    <property type="project" value="UniProtKB-KW"/>
</dbReference>
<evidence type="ECO:0000256" key="6">
    <source>
        <dbReference type="PROSITE-ProRule" id="PRU00333"/>
    </source>
</evidence>
<dbReference type="GO" id="GO:0009086">
    <property type="term" value="P:methionine biosynthetic process"/>
    <property type="evidence" value="ECO:0007669"/>
    <property type="project" value="InterPro"/>
</dbReference>
<comment type="pathway">
    <text evidence="5">Amino-acid biosynthesis; L-methionine biosynthesis via de novo pathway.</text>
</comment>